<dbReference type="AlphaFoldDB" id="K0S8Q0"/>
<feature type="compositionally biased region" description="Polar residues" evidence="1">
    <location>
        <begin position="85"/>
        <end position="114"/>
    </location>
</feature>
<evidence type="ECO:0000256" key="1">
    <source>
        <dbReference type="SAM" id="MobiDB-lite"/>
    </source>
</evidence>
<sequence>MQDSGGLFGNSTNELLEKDLIAGKLAGVDTLPSLFVDGKRIGLSEVEPIEAICIEFLHMNCAGIGLDGPDQTTLVPPREGTILNTTTLPSKHATNSTNTTTLPSKHSTNSTPISHTGGPKTLASDQEDRSDSSNAATDMSEYQICNAPEDCVLRVRSRLPENGTASVELCSCYPSSLLVSFDECEGETDETCAVAECPDACEGYVVTCSGMGRCMLESLDESSSVAPRSGIFLTLMILLFAGISFA</sequence>
<name>K0S8Q0_THAOC</name>
<dbReference type="Proteomes" id="UP000266841">
    <property type="component" value="Unassembled WGS sequence"/>
</dbReference>
<evidence type="ECO:0000313" key="2">
    <source>
        <dbReference type="EMBL" id="EJK62543.1"/>
    </source>
</evidence>
<feature type="region of interest" description="Disordered" evidence="1">
    <location>
        <begin position="85"/>
        <end position="138"/>
    </location>
</feature>
<keyword evidence="3" id="KW-1185">Reference proteome</keyword>
<organism evidence="2 3">
    <name type="scientific">Thalassiosira oceanica</name>
    <name type="common">Marine diatom</name>
    <dbReference type="NCBI Taxonomy" id="159749"/>
    <lineage>
        <taxon>Eukaryota</taxon>
        <taxon>Sar</taxon>
        <taxon>Stramenopiles</taxon>
        <taxon>Ochrophyta</taxon>
        <taxon>Bacillariophyta</taxon>
        <taxon>Coscinodiscophyceae</taxon>
        <taxon>Thalassiosirophycidae</taxon>
        <taxon>Thalassiosirales</taxon>
        <taxon>Thalassiosiraceae</taxon>
        <taxon>Thalassiosira</taxon>
    </lineage>
</organism>
<protein>
    <submittedName>
        <fullName evidence="2">Uncharacterized protein</fullName>
    </submittedName>
</protein>
<accession>K0S8Q0</accession>
<dbReference type="EMBL" id="AGNL01018792">
    <property type="protein sequence ID" value="EJK62543.1"/>
    <property type="molecule type" value="Genomic_DNA"/>
</dbReference>
<reference evidence="2 3" key="1">
    <citation type="journal article" date="2012" name="Genome Biol.">
        <title>Genome and low-iron response of an oceanic diatom adapted to chronic iron limitation.</title>
        <authorList>
            <person name="Lommer M."/>
            <person name="Specht M."/>
            <person name="Roy A.S."/>
            <person name="Kraemer L."/>
            <person name="Andreson R."/>
            <person name="Gutowska M.A."/>
            <person name="Wolf J."/>
            <person name="Bergner S.V."/>
            <person name="Schilhabel M.B."/>
            <person name="Klostermeier U.C."/>
            <person name="Beiko R.G."/>
            <person name="Rosenstiel P."/>
            <person name="Hippler M."/>
            <person name="Laroche J."/>
        </authorList>
    </citation>
    <scope>NUCLEOTIDE SEQUENCE [LARGE SCALE GENOMIC DNA]</scope>
    <source>
        <strain evidence="2 3">CCMP1005</strain>
    </source>
</reference>
<comment type="caution">
    <text evidence="2">The sequence shown here is derived from an EMBL/GenBank/DDBJ whole genome shotgun (WGS) entry which is preliminary data.</text>
</comment>
<gene>
    <name evidence="2" type="ORF">THAOC_16842</name>
</gene>
<proteinExistence type="predicted"/>
<evidence type="ECO:0000313" key="3">
    <source>
        <dbReference type="Proteomes" id="UP000266841"/>
    </source>
</evidence>